<dbReference type="NCBIfam" id="TIGR00250">
    <property type="entry name" value="RNAse_H_YqgF"/>
    <property type="match status" value="1"/>
</dbReference>
<evidence type="ECO:0000313" key="8">
    <source>
        <dbReference type="EMBL" id="GAB96353.1"/>
    </source>
</evidence>
<proteinExistence type="inferred from homology"/>
<dbReference type="PANTHER" id="PTHR33317:SF4">
    <property type="entry name" value="POLYNUCLEOTIDYL TRANSFERASE, RIBONUCLEASE H-LIKE SUPERFAMILY PROTEIN"/>
    <property type="match status" value="1"/>
</dbReference>
<sequence>MRRGIRVGVDVGAARVGVALSDPDGLIATPWASLPAQDDPVGALVDLVAHQEAIEVVVGLPRSLSGQEGPAAATARAFAADLRREVPAAVSVRVFDERLSTVQAHRALHASGRPGRRHREVVDQVAAVTILQTALEAERVSGQPAGESVGRRRPRHTRAAPDTGKRIEGDPG</sequence>
<comment type="caution">
    <text evidence="8">The sequence shown here is derived from an EMBL/GenBank/DDBJ whole genome shotgun (WGS) entry which is preliminary data.</text>
</comment>
<dbReference type="GO" id="GO:0004518">
    <property type="term" value="F:nuclease activity"/>
    <property type="evidence" value="ECO:0007669"/>
    <property type="project" value="UniProtKB-KW"/>
</dbReference>
<protein>
    <recommendedName>
        <fullName evidence="5">Putative pre-16S rRNA nuclease</fullName>
        <ecNumber evidence="5">3.1.-.-</ecNumber>
    </recommendedName>
</protein>
<dbReference type="HAMAP" id="MF_00651">
    <property type="entry name" value="Nuclease_YqgF"/>
    <property type="match status" value="1"/>
</dbReference>
<dbReference type="OrthoDB" id="9790539at2"/>
<dbReference type="GO" id="GO:0005829">
    <property type="term" value="C:cytosol"/>
    <property type="evidence" value="ECO:0007669"/>
    <property type="project" value="TreeGrafter"/>
</dbReference>
<reference evidence="8 9" key="1">
    <citation type="submission" date="2012-08" db="EMBL/GenBank/DDBJ databases">
        <title>Whole genome shotgun sequence of Kineosphaera limosa NBRC 100340.</title>
        <authorList>
            <person name="Yoshida I."/>
            <person name="Isaki S."/>
            <person name="Hosoyama A."/>
            <person name="Tsuchikane K."/>
            <person name="Katsumata H."/>
            <person name="Ando Y."/>
            <person name="Ohji S."/>
            <person name="Hamada M."/>
            <person name="Tamura T."/>
            <person name="Yamazoe A."/>
            <person name="Yamazaki S."/>
            <person name="Fujita N."/>
        </authorList>
    </citation>
    <scope>NUCLEOTIDE SEQUENCE [LARGE SCALE GENOMIC DNA]</scope>
    <source>
        <strain evidence="8 9">NBRC 100340</strain>
    </source>
</reference>
<organism evidence="8 9">
    <name type="scientific">Kineosphaera limosa NBRC 100340</name>
    <dbReference type="NCBI Taxonomy" id="1184609"/>
    <lineage>
        <taxon>Bacteria</taxon>
        <taxon>Bacillati</taxon>
        <taxon>Actinomycetota</taxon>
        <taxon>Actinomycetes</taxon>
        <taxon>Micrococcales</taxon>
        <taxon>Dermatophilaceae</taxon>
        <taxon>Kineosphaera</taxon>
    </lineage>
</organism>
<evidence type="ECO:0000256" key="3">
    <source>
        <dbReference type="ARBA" id="ARBA00022722"/>
    </source>
</evidence>
<feature type="region of interest" description="Disordered" evidence="6">
    <location>
        <begin position="139"/>
        <end position="172"/>
    </location>
</feature>
<gene>
    <name evidence="8" type="ORF">KILIM_035_00420</name>
</gene>
<dbReference type="Proteomes" id="UP000008366">
    <property type="component" value="Unassembled WGS sequence"/>
</dbReference>
<dbReference type="EC" id="3.1.-.-" evidence="5"/>
<evidence type="ECO:0000256" key="4">
    <source>
        <dbReference type="ARBA" id="ARBA00022801"/>
    </source>
</evidence>
<comment type="function">
    <text evidence="5">Could be a nuclease involved in processing of the 5'-end of pre-16S rRNA.</text>
</comment>
<evidence type="ECO:0000256" key="2">
    <source>
        <dbReference type="ARBA" id="ARBA00022517"/>
    </source>
</evidence>
<dbReference type="InterPro" id="IPR006641">
    <property type="entry name" value="YqgF/RNaseH-like_dom"/>
</dbReference>
<dbReference type="EMBL" id="BAHD01000035">
    <property type="protein sequence ID" value="GAB96353.1"/>
    <property type="molecule type" value="Genomic_DNA"/>
</dbReference>
<keyword evidence="4 5" id="KW-0378">Hydrolase</keyword>
<dbReference type="SMART" id="SM00732">
    <property type="entry name" value="YqgFc"/>
    <property type="match status" value="1"/>
</dbReference>
<keyword evidence="2 5" id="KW-0690">Ribosome biogenesis</keyword>
<dbReference type="InterPro" id="IPR012337">
    <property type="entry name" value="RNaseH-like_sf"/>
</dbReference>
<feature type="domain" description="YqgF/RNase H-like" evidence="7">
    <location>
        <begin position="4"/>
        <end position="104"/>
    </location>
</feature>
<dbReference type="Gene3D" id="3.30.420.140">
    <property type="entry name" value="YqgF/RNase H-like domain"/>
    <property type="match status" value="1"/>
</dbReference>
<comment type="subcellular location">
    <subcellularLocation>
        <location evidence="5">Cytoplasm</location>
    </subcellularLocation>
</comment>
<keyword evidence="3 5" id="KW-0540">Nuclease</keyword>
<evidence type="ECO:0000256" key="6">
    <source>
        <dbReference type="SAM" id="MobiDB-lite"/>
    </source>
</evidence>
<dbReference type="SUPFAM" id="SSF53098">
    <property type="entry name" value="Ribonuclease H-like"/>
    <property type="match status" value="1"/>
</dbReference>
<dbReference type="STRING" id="1184609.KILIM_035_00420"/>
<dbReference type="InterPro" id="IPR037027">
    <property type="entry name" value="YqgF/RNaseH-like_dom_sf"/>
</dbReference>
<evidence type="ECO:0000256" key="1">
    <source>
        <dbReference type="ARBA" id="ARBA00022490"/>
    </source>
</evidence>
<dbReference type="eggNOG" id="COG0816">
    <property type="taxonomic scope" value="Bacteria"/>
</dbReference>
<keyword evidence="1 5" id="KW-0963">Cytoplasm</keyword>
<dbReference type="PANTHER" id="PTHR33317">
    <property type="entry name" value="POLYNUCLEOTIDYL TRANSFERASE, RIBONUCLEASE H-LIKE SUPERFAMILY PROTEIN"/>
    <property type="match status" value="1"/>
</dbReference>
<dbReference type="Pfam" id="PF03652">
    <property type="entry name" value="RuvX"/>
    <property type="match status" value="1"/>
</dbReference>
<keyword evidence="9" id="KW-1185">Reference proteome</keyword>
<comment type="similarity">
    <text evidence="5">Belongs to the YqgF HJR family.</text>
</comment>
<name>K6VJG4_9MICO</name>
<evidence type="ECO:0000259" key="7">
    <source>
        <dbReference type="SMART" id="SM00732"/>
    </source>
</evidence>
<evidence type="ECO:0000256" key="5">
    <source>
        <dbReference type="HAMAP-Rule" id="MF_00651"/>
    </source>
</evidence>
<feature type="compositionally biased region" description="Basic and acidic residues" evidence="6">
    <location>
        <begin position="163"/>
        <end position="172"/>
    </location>
</feature>
<dbReference type="AlphaFoldDB" id="K6VJG4"/>
<dbReference type="GO" id="GO:0016788">
    <property type="term" value="F:hydrolase activity, acting on ester bonds"/>
    <property type="evidence" value="ECO:0007669"/>
    <property type="project" value="UniProtKB-UniRule"/>
</dbReference>
<dbReference type="RefSeq" id="WP_006592885.1">
    <property type="nucleotide sequence ID" value="NZ_BAHD01000035.1"/>
</dbReference>
<dbReference type="InterPro" id="IPR005227">
    <property type="entry name" value="YqgF"/>
</dbReference>
<evidence type="ECO:0000313" key="9">
    <source>
        <dbReference type="Proteomes" id="UP000008366"/>
    </source>
</evidence>
<accession>K6VJG4</accession>
<dbReference type="GO" id="GO:0000967">
    <property type="term" value="P:rRNA 5'-end processing"/>
    <property type="evidence" value="ECO:0007669"/>
    <property type="project" value="UniProtKB-UniRule"/>
</dbReference>
<dbReference type="CDD" id="cd16964">
    <property type="entry name" value="YqgF"/>
    <property type="match status" value="1"/>
</dbReference>